<proteinExistence type="predicted"/>
<dbReference type="AlphaFoldDB" id="A0A1E3PIR3"/>
<evidence type="ECO:0000256" key="1">
    <source>
        <dbReference type="SAM" id="Phobius"/>
    </source>
</evidence>
<dbReference type="OrthoDB" id="4076669at2759"/>
<dbReference type="Proteomes" id="UP000095009">
    <property type="component" value="Unassembled WGS sequence"/>
</dbReference>
<name>A0A1E3PIR3_9ASCO</name>
<evidence type="ECO:0008006" key="4">
    <source>
        <dbReference type="Google" id="ProtNLM"/>
    </source>
</evidence>
<dbReference type="InterPro" id="IPR022757">
    <property type="entry name" value="Gsf2"/>
</dbReference>
<evidence type="ECO:0000313" key="2">
    <source>
        <dbReference type="EMBL" id="ODQ65311.1"/>
    </source>
</evidence>
<feature type="transmembrane region" description="Helical" evidence="1">
    <location>
        <begin position="187"/>
        <end position="208"/>
    </location>
</feature>
<keyword evidence="1" id="KW-1133">Transmembrane helix</keyword>
<gene>
    <name evidence="2" type="ORF">NADFUDRAFT_83331</name>
</gene>
<dbReference type="EMBL" id="KV454410">
    <property type="protein sequence ID" value="ODQ65311.1"/>
    <property type="molecule type" value="Genomic_DNA"/>
</dbReference>
<protein>
    <recommendedName>
        <fullName evidence="4">Glucose-signaling factor 2</fullName>
    </recommendedName>
</protein>
<keyword evidence="1" id="KW-0472">Membrane</keyword>
<sequence>MSSNPIASTSGDATPEQAPRTLDIYVRMNNDFEKDYCFSVNRDDPVSFLYKIFETVPINLAPSYFYENTPVGFAVSHEPGFLTSTGTLLFNHNAHKPEFLREIKDLNVSFKDVVWDGQLIVPLWKKHTRHHATIISILLVWLFTDLPAFIAPIPNMALSNHIMRVADYFYDNPAITEAAEPGHFSGIYSQLAFFAFHVVKCVALYFILRSGLVNPITLSWFKSGKVKSKSANLSREDLVSIGWTAARRDTINEWRDEYRQHVIDSNGGIVPAFQKGLLKDIGTRGFNLSKGEGFDSPFPFNNNPDENDVKLIINDEYLVQLASGLLKIYNDPEVSDIEKVKATRAFRSRGNFDDNEYLQAMYSKRLAAQADNKPTDPLVKKTE</sequence>
<accession>A0A1E3PIR3</accession>
<keyword evidence="1" id="KW-0812">Transmembrane</keyword>
<organism evidence="2 3">
    <name type="scientific">Nadsonia fulvescens var. elongata DSM 6958</name>
    <dbReference type="NCBI Taxonomy" id="857566"/>
    <lineage>
        <taxon>Eukaryota</taxon>
        <taxon>Fungi</taxon>
        <taxon>Dikarya</taxon>
        <taxon>Ascomycota</taxon>
        <taxon>Saccharomycotina</taxon>
        <taxon>Dipodascomycetes</taxon>
        <taxon>Dipodascales</taxon>
        <taxon>Dipodascales incertae sedis</taxon>
        <taxon>Nadsonia</taxon>
    </lineage>
</organism>
<evidence type="ECO:0000313" key="3">
    <source>
        <dbReference type="Proteomes" id="UP000095009"/>
    </source>
</evidence>
<feature type="transmembrane region" description="Helical" evidence="1">
    <location>
        <begin position="132"/>
        <end position="153"/>
    </location>
</feature>
<dbReference type="Pfam" id="PF11055">
    <property type="entry name" value="Gsf2"/>
    <property type="match status" value="1"/>
</dbReference>
<dbReference type="STRING" id="857566.A0A1E3PIR3"/>
<reference evidence="2 3" key="1">
    <citation type="journal article" date="2016" name="Proc. Natl. Acad. Sci. U.S.A.">
        <title>Comparative genomics of biotechnologically important yeasts.</title>
        <authorList>
            <person name="Riley R."/>
            <person name="Haridas S."/>
            <person name="Wolfe K.H."/>
            <person name="Lopes M.R."/>
            <person name="Hittinger C.T."/>
            <person name="Goeker M."/>
            <person name="Salamov A.A."/>
            <person name="Wisecaver J.H."/>
            <person name="Long T.M."/>
            <person name="Calvey C.H."/>
            <person name="Aerts A.L."/>
            <person name="Barry K.W."/>
            <person name="Choi C."/>
            <person name="Clum A."/>
            <person name="Coughlan A.Y."/>
            <person name="Deshpande S."/>
            <person name="Douglass A.P."/>
            <person name="Hanson S.J."/>
            <person name="Klenk H.-P."/>
            <person name="LaButti K.M."/>
            <person name="Lapidus A."/>
            <person name="Lindquist E.A."/>
            <person name="Lipzen A.M."/>
            <person name="Meier-Kolthoff J.P."/>
            <person name="Ohm R.A."/>
            <person name="Otillar R.P."/>
            <person name="Pangilinan J.L."/>
            <person name="Peng Y."/>
            <person name="Rokas A."/>
            <person name="Rosa C.A."/>
            <person name="Scheuner C."/>
            <person name="Sibirny A.A."/>
            <person name="Slot J.C."/>
            <person name="Stielow J.B."/>
            <person name="Sun H."/>
            <person name="Kurtzman C.P."/>
            <person name="Blackwell M."/>
            <person name="Grigoriev I.V."/>
            <person name="Jeffries T.W."/>
        </authorList>
    </citation>
    <scope>NUCLEOTIDE SEQUENCE [LARGE SCALE GENOMIC DNA]</scope>
    <source>
        <strain evidence="2 3">DSM 6958</strain>
    </source>
</reference>
<keyword evidence="3" id="KW-1185">Reference proteome</keyword>